<organism evidence="1 2">
    <name type="scientific">Mesobacillus subterraneus</name>
    <dbReference type="NCBI Taxonomy" id="285983"/>
    <lineage>
        <taxon>Bacteria</taxon>
        <taxon>Bacillati</taxon>
        <taxon>Bacillota</taxon>
        <taxon>Bacilli</taxon>
        <taxon>Bacillales</taxon>
        <taxon>Bacillaceae</taxon>
        <taxon>Mesobacillus</taxon>
    </lineage>
</organism>
<dbReference type="Proteomes" id="UP000032512">
    <property type="component" value="Unassembled WGS sequence"/>
</dbReference>
<proteinExistence type="predicted"/>
<comment type="caution">
    <text evidence="1">The sequence shown here is derived from an EMBL/GenBank/DDBJ whole genome shotgun (WGS) entry which is preliminary data.</text>
</comment>
<dbReference type="InterPro" id="IPR024496">
    <property type="entry name" value="Spore_germ_GerPE"/>
</dbReference>
<dbReference type="RefSeq" id="WP_044391395.1">
    <property type="nucleotide sequence ID" value="NZ_JXIQ01000021.1"/>
</dbReference>
<name>A0A0D6ZF82_9BACI</name>
<reference evidence="1 2" key="1">
    <citation type="submission" date="2015-01" db="EMBL/GenBank/DDBJ databases">
        <title>Draft genome sequences of the supercritical CO2 tolerant bacteria Bacillus subterraneus MITOT1 and Bacillus cereus MIT0214.</title>
        <authorList>
            <person name="Peet K.C."/>
            <person name="Thompson J.R."/>
        </authorList>
    </citation>
    <scope>NUCLEOTIDE SEQUENCE [LARGE SCALE GENOMIC DNA]</scope>
    <source>
        <strain evidence="1 2">MITOT1</strain>
    </source>
</reference>
<sequence length="126" mass="14211">MKRMATVDRIKIDSVILSSVFQIGDSQHIEGRSNALAVQREAEIFFGTEGEYSSYPIFSEPIAFQPEMETIIGHTHTIHPFLKVRNIDITGVSSSSIVHLGNTCNVLLESRVKHIRHLLPRTKIQQ</sequence>
<keyword evidence="2" id="KW-1185">Reference proteome</keyword>
<evidence type="ECO:0000313" key="1">
    <source>
        <dbReference type="EMBL" id="KIY23268.1"/>
    </source>
</evidence>
<gene>
    <name evidence="1" type="ORF">UB32_03950</name>
</gene>
<accession>A0A0D6ZF82</accession>
<dbReference type="AlphaFoldDB" id="A0A0D6ZF82"/>
<evidence type="ECO:0000313" key="2">
    <source>
        <dbReference type="Proteomes" id="UP000032512"/>
    </source>
</evidence>
<protein>
    <submittedName>
        <fullName evidence="1">Spore gernimation protein</fullName>
    </submittedName>
</protein>
<dbReference type="PATRIC" id="fig|285983.3.peg.2837"/>
<dbReference type="EMBL" id="JXIQ01000021">
    <property type="protein sequence ID" value="KIY23268.1"/>
    <property type="molecule type" value="Genomic_DNA"/>
</dbReference>
<dbReference type="Pfam" id="PF10970">
    <property type="entry name" value="GerPE"/>
    <property type="match status" value="1"/>
</dbReference>